<dbReference type="Proteomes" id="UP000247792">
    <property type="component" value="Unassembled WGS sequence"/>
</dbReference>
<protein>
    <submittedName>
        <fullName evidence="2">Uncharacterized protein</fullName>
    </submittedName>
</protein>
<reference evidence="2 3" key="1">
    <citation type="submission" date="2018-05" db="EMBL/GenBank/DDBJ databases">
        <title>Genomic Encyclopedia of Type Strains, Phase IV (KMG-IV): sequencing the most valuable type-strain genomes for metagenomic binning, comparative biology and taxonomic classification.</title>
        <authorList>
            <person name="Goeker M."/>
        </authorList>
    </citation>
    <scope>NUCLEOTIDE SEQUENCE [LARGE SCALE GENOMIC DNA]</scope>
    <source>
        <strain evidence="2 3">DSM 19792</strain>
    </source>
</reference>
<keyword evidence="1" id="KW-0812">Transmembrane</keyword>
<sequence>MKLRVRSKDLYVVALLLVINAGIFGLLEKFIQSILFLAFSLYFYYSAKKLSKQERCDLKYEKDRSDT</sequence>
<keyword evidence="1" id="KW-1133">Transmembrane helix</keyword>
<dbReference type="AlphaFoldDB" id="A0A318ILW8"/>
<name>A0A318ILW8_9BURK</name>
<keyword evidence="1" id="KW-0472">Membrane</keyword>
<keyword evidence="3" id="KW-1185">Reference proteome</keyword>
<proteinExistence type="predicted"/>
<accession>A0A318ILW8</accession>
<gene>
    <name evidence="2" type="ORF">DFR42_12111</name>
</gene>
<evidence type="ECO:0000313" key="3">
    <source>
        <dbReference type="Proteomes" id="UP000247792"/>
    </source>
</evidence>
<feature type="transmembrane region" description="Helical" evidence="1">
    <location>
        <begin position="31"/>
        <end position="47"/>
    </location>
</feature>
<dbReference type="EMBL" id="QJKB01000021">
    <property type="protein sequence ID" value="PXX35276.1"/>
    <property type="molecule type" value="Genomic_DNA"/>
</dbReference>
<organism evidence="2 3">
    <name type="scientific">Undibacterium pigrum</name>
    <dbReference type="NCBI Taxonomy" id="401470"/>
    <lineage>
        <taxon>Bacteria</taxon>
        <taxon>Pseudomonadati</taxon>
        <taxon>Pseudomonadota</taxon>
        <taxon>Betaproteobacteria</taxon>
        <taxon>Burkholderiales</taxon>
        <taxon>Oxalobacteraceae</taxon>
        <taxon>Undibacterium</taxon>
    </lineage>
</organism>
<evidence type="ECO:0000256" key="1">
    <source>
        <dbReference type="SAM" id="Phobius"/>
    </source>
</evidence>
<comment type="caution">
    <text evidence="2">The sequence shown here is derived from an EMBL/GenBank/DDBJ whole genome shotgun (WGS) entry which is preliminary data.</text>
</comment>
<evidence type="ECO:0000313" key="2">
    <source>
        <dbReference type="EMBL" id="PXX35276.1"/>
    </source>
</evidence>